<dbReference type="Pfam" id="PF13532">
    <property type="entry name" value="2OG-FeII_Oxy_2"/>
    <property type="match status" value="1"/>
</dbReference>
<dbReference type="Proteomes" id="UP000809789">
    <property type="component" value="Unassembled WGS sequence"/>
</dbReference>
<dbReference type="PANTHER" id="PTHR31573">
    <property type="entry name" value="ALPHA-KETOGLUTARATE-DEPENDENT DIOXYGENASE ALKB HOMOLOG 2"/>
    <property type="match status" value="1"/>
</dbReference>
<evidence type="ECO:0000259" key="3">
    <source>
        <dbReference type="Pfam" id="PF13532"/>
    </source>
</evidence>
<evidence type="ECO:0000313" key="5">
    <source>
        <dbReference type="Proteomes" id="UP000809789"/>
    </source>
</evidence>
<dbReference type="GO" id="GO:0008198">
    <property type="term" value="F:ferrous iron binding"/>
    <property type="evidence" value="ECO:0007669"/>
    <property type="project" value="TreeGrafter"/>
</dbReference>
<dbReference type="OrthoDB" id="2163491at2759"/>
<dbReference type="GO" id="GO:0006307">
    <property type="term" value="P:DNA alkylation repair"/>
    <property type="evidence" value="ECO:0007669"/>
    <property type="project" value="TreeGrafter"/>
</dbReference>
<dbReference type="InterPro" id="IPR027450">
    <property type="entry name" value="AlkB-like"/>
</dbReference>
<feature type="compositionally biased region" description="Acidic residues" evidence="2">
    <location>
        <begin position="351"/>
        <end position="360"/>
    </location>
</feature>
<evidence type="ECO:0000256" key="2">
    <source>
        <dbReference type="SAM" id="MobiDB-lite"/>
    </source>
</evidence>
<gene>
    <name evidence="4" type="ORF">KVT40_007068</name>
</gene>
<reference evidence="4" key="1">
    <citation type="submission" date="2021-07" db="EMBL/GenBank/DDBJ databases">
        <title>Elsinoe batatas strain:CRI-CJ2 Genome sequencing and assembly.</title>
        <authorList>
            <person name="Huang L."/>
        </authorList>
    </citation>
    <scope>NUCLEOTIDE SEQUENCE</scope>
    <source>
        <strain evidence="4">CRI-CJ2</strain>
    </source>
</reference>
<evidence type="ECO:0000256" key="1">
    <source>
        <dbReference type="PIRSR" id="PIRSR632852-1"/>
    </source>
</evidence>
<dbReference type="EMBL" id="JAESVG020000008">
    <property type="protein sequence ID" value="KAG8625317.1"/>
    <property type="molecule type" value="Genomic_DNA"/>
</dbReference>
<proteinExistence type="predicted"/>
<dbReference type="Gene3D" id="2.60.120.590">
    <property type="entry name" value="Alpha-ketoglutarate-dependent dioxygenase AlkB-like"/>
    <property type="match status" value="1"/>
</dbReference>
<organism evidence="4 5">
    <name type="scientific">Elsinoe batatas</name>
    <dbReference type="NCBI Taxonomy" id="2601811"/>
    <lineage>
        <taxon>Eukaryota</taxon>
        <taxon>Fungi</taxon>
        <taxon>Dikarya</taxon>
        <taxon>Ascomycota</taxon>
        <taxon>Pezizomycotina</taxon>
        <taxon>Dothideomycetes</taxon>
        <taxon>Dothideomycetidae</taxon>
        <taxon>Myriangiales</taxon>
        <taxon>Elsinoaceae</taxon>
        <taxon>Elsinoe</taxon>
    </lineage>
</organism>
<dbReference type="PANTHER" id="PTHR31573:SF4">
    <property type="entry name" value="FE2OG DIOXYGENASE DOMAIN-CONTAINING PROTEIN"/>
    <property type="match status" value="1"/>
</dbReference>
<dbReference type="InterPro" id="IPR032852">
    <property type="entry name" value="ALKBH2"/>
</dbReference>
<accession>A0A8K0KXG0</accession>
<dbReference type="GO" id="GO:0051747">
    <property type="term" value="F:cytosine C-5 DNA demethylase activity"/>
    <property type="evidence" value="ECO:0007669"/>
    <property type="project" value="TreeGrafter"/>
</dbReference>
<comment type="caution">
    <text evidence="4">The sequence shown here is derived from an EMBL/GenBank/DDBJ whole genome shotgun (WGS) entry which is preliminary data.</text>
</comment>
<dbReference type="SUPFAM" id="SSF51197">
    <property type="entry name" value="Clavaminate synthase-like"/>
    <property type="match status" value="1"/>
</dbReference>
<dbReference type="GO" id="GO:0035516">
    <property type="term" value="F:broad specificity oxidative DNA demethylase activity"/>
    <property type="evidence" value="ECO:0007669"/>
    <property type="project" value="TreeGrafter"/>
</dbReference>
<dbReference type="InterPro" id="IPR037151">
    <property type="entry name" value="AlkB-like_sf"/>
</dbReference>
<keyword evidence="5" id="KW-1185">Reference proteome</keyword>
<sequence>MTRGMCCPQCGKCTSRSRWAGWFCECGFSHTPPHAVIPATRLRDPWHPVSNLYAQCHDWADSCLITSVQFSHNYRIVTYKIPGLDGCSISHLIANKTVNEEPQGPDDMFHALQELDCGLERRRFVTGKEEFMTAFSNNRGMPYKFVAKGESLPFSGSPWPLTATRSRLNWASRLVLGDQFGQPHGFNELLTIGYFDGQNIKYHDDGEKGLGPTVASLSLGFPADMLFRVKSKHWTGMTKGGQFVHKRPLRGTSQYSSRLSAWEKLGSQVGDATPKPDQLKRVATALGLQDNVKDRKPWLRLRLSHGDVVVMHGAPLQEYLEHQVDPLGTLRFALTCRTILPGHLSAEEMPEYEVGPDEGGYDGVGIKEMR</sequence>
<protein>
    <recommendedName>
        <fullName evidence="3">Alpha-ketoglutarate-dependent dioxygenase AlkB-like domain-containing protein</fullName>
    </recommendedName>
</protein>
<feature type="binding site" evidence="1">
    <location>
        <position position="203"/>
    </location>
    <ligand>
        <name>2-oxoglutarate</name>
        <dbReference type="ChEBI" id="CHEBI:16810"/>
    </ligand>
</feature>
<feature type="binding site" evidence="1">
    <location>
        <position position="194"/>
    </location>
    <ligand>
        <name>2-oxoglutarate</name>
        <dbReference type="ChEBI" id="CHEBI:16810"/>
    </ligand>
</feature>
<dbReference type="AlphaFoldDB" id="A0A8K0KXG0"/>
<feature type="region of interest" description="Disordered" evidence="2">
    <location>
        <begin position="351"/>
        <end position="370"/>
    </location>
</feature>
<feature type="domain" description="Alpha-ketoglutarate-dependent dioxygenase AlkB-like" evidence="3">
    <location>
        <begin position="173"/>
        <end position="327"/>
    </location>
</feature>
<name>A0A8K0KXG0_9PEZI</name>
<evidence type="ECO:0000313" key="4">
    <source>
        <dbReference type="EMBL" id="KAG8625317.1"/>
    </source>
</evidence>